<dbReference type="PANTHER" id="PTHR44757:SF2">
    <property type="entry name" value="BIOFILM ARCHITECTURE MAINTENANCE PROTEIN MBAA"/>
    <property type="match status" value="1"/>
</dbReference>
<dbReference type="EMBL" id="BJCL01000011">
    <property type="protein sequence ID" value="GCL64835.1"/>
    <property type="molecule type" value="Genomic_DNA"/>
</dbReference>
<dbReference type="InterPro" id="IPR013656">
    <property type="entry name" value="PAS_4"/>
</dbReference>
<dbReference type="Gene3D" id="3.30.450.20">
    <property type="entry name" value="PAS domain"/>
    <property type="match status" value="2"/>
</dbReference>
<proteinExistence type="predicted"/>
<dbReference type="SUPFAM" id="SSF55785">
    <property type="entry name" value="PYP-like sensor domain (PAS domain)"/>
    <property type="match status" value="2"/>
</dbReference>
<dbReference type="Pfam" id="PF08448">
    <property type="entry name" value="PAS_4"/>
    <property type="match status" value="1"/>
</dbReference>
<dbReference type="InterPro" id="IPR035965">
    <property type="entry name" value="PAS-like_dom_sf"/>
</dbReference>
<evidence type="ECO:0000259" key="2">
    <source>
        <dbReference type="PROSITE" id="PS50883"/>
    </source>
</evidence>
<dbReference type="InterPro" id="IPR000014">
    <property type="entry name" value="PAS"/>
</dbReference>
<dbReference type="SMART" id="SM00091">
    <property type="entry name" value="PAS"/>
    <property type="match status" value="2"/>
</dbReference>
<dbReference type="InterPro" id="IPR029787">
    <property type="entry name" value="Nucleotide_cyclase"/>
</dbReference>
<dbReference type="PROSITE" id="PS50887">
    <property type="entry name" value="GGDEF"/>
    <property type="match status" value="1"/>
</dbReference>
<dbReference type="SUPFAM" id="SSF55073">
    <property type="entry name" value="Nucleotide cyclase"/>
    <property type="match status" value="2"/>
</dbReference>
<dbReference type="PROSITE" id="PS50883">
    <property type="entry name" value="EAL"/>
    <property type="match status" value="1"/>
</dbReference>
<dbReference type="CDD" id="cd01949">
    <property type="entry name" value="GGDEF"/>
    <property type="match status" value="1"/>
</dbReference>
<dbReference type="Gene3D" id="3.20.20.450">
    <property type="entry name" value="EAL domain"/>
    <property type="match status" value="1"/>
</dbReference>
<dbReference type="Proteomes" id="UP000301751">
    <property type="component" value="Unassembled WGS sequence"/>
</dbReference>
<feature type="domain" description="EAL" evidence="2">
    <location>
        <begin position="452"/>
        <end position="707"/>
    </location>
</feature>
<reference evidence="5" key="1">
    <citation type="submission" date="2019-03" db="EMBL/GenBank/DDBJ databases">
        <title>Aquabacterium pictum sp.nov., the first bacteriochlorophyll a-containing freshwater bacterium in the genus Aquabacterium of the class Betaproteobacteria.</title>
        <authorList>
            <person name="Hirose S."/>
            <person name="Tank M."/>
            <person name="Hara E."/>
            <person name="Tamaki H."/>
            <person name="Takaichi S."/>
            <person name="Haruta S."/>
            <person name="Hanada S."/>
        </authorList>
    </citation>
    <scope>NUCLEOTIDE SEQUENCE [LARGE SCALE GENOMIC DNA]</scope>
    <source>
        <strain evidence="5">W35</strain>
    </source>
</reference>
<dbReference type="InterPro" id="IPR001633">
    <property type="entry name" value="EAL_dom"/>
</dbReference>
<dbReference type="CDD" id="cd01948">
    <property type="entry name" value="EAL"/>
    <property type="match status" value="1"/>
</dbReference>
<dbReference type="InterPro" id="IPR052155">
    <property type="entry name" value="Biofilm_reg_signaling"/>
</dbReference>
<accession>A0A480AYQ7</accession>
<dbReference type="SUPFAM" id="SSF141868">
    <property type="entry name" value="EAL domain-like"/>
    <property type="match status" value="1"/>
</dbReference>
<dbReference type="Pfam" id="PF00990">
    <property type="entry name" value="GGDEF"/>
    <property type="match status" value="2"/>
</dbReference>
<gene>
    <name evidence="4" type="ORF">AQPW35_39160</name>
</gene>
<evidence type="ECO:0000313" key="5">
    <source>
        <dbReference type="Proteomes" id="UP000301751"/>
    </source>
</evidence>
<dbReference type="SMART" id="SM00267">
    <property type="entry name" value="GGDEF"/>
    <property type="match status" value="1"/>
</dbReference>
<evidence type="ECO:0008006" key="6">
    <source>
        <dbReference type="Google" id="ProtNLM"/>
    </source>
</evidence>
<feature type="domain" description="PAC" evidence="1">
    <location>
        <begin position="202"/>
        <end position="255"/>
    </location>
</feature>
<feature type="domain" description="GGDEF" evidence="3">
    <location>
        <begin position="288"/>
        <end position="443"/>
    </location>
</feature>
<keyword evidence="5" id="KW-1185">Reference proteome</keyword>
<dbReference type="InterPro" id="IPR000160">
    <property type="entry name" value="GGDEF_dom"/>
</dbReference>
<dbReference type="Gene3D" id="3.30.70.270">
    <property type="match status" value="1"/>
</dbReference>
<dbReference type="SMART" id="SM00052">
    <property type="entry name" value="EAL"/>
    <property type="match status" value="1"/>
</dbReference>
<dbReference type="InterPro" id="IPR035919">
    <property type="entry name" value="EAL_sf"/>
</dbReference>
<feature type="domain" description="PAC" evidence="1">
    <location>
        <begin position="77"/>
        <end position="132"/>
    </location>
</feature>
<protein>
    <recommendedName>
        <fullName evidence="6">GGDEF domain-containing protein</fullName>
    </recommendedName>
</protein>
<comment type="caution">
    <text evidence="4">The sequence shown here is derived from an EMBL/GenBank/DDBJ whole genome shotgun (WGS) entry which is preliminary data.</text>
</comment>
<sequence length="713" mass="76509">MPLTDALLAGLPNGVVLRDVHGRALACNPAACAQMQLTEDQLLGRAPIDPGWQVLRVDGQPMPWSALPSARTLAEGRDLQGEVFGVAAAGGAVRWLAANTVLMRDAGGTVSGVLSCFADITAQRRQLALLEHTIDAAGLGTWEWDMQAGQLHCNDRLLAALGYRRGDVGLTQKEWAQLVHPDSRQLWGQAMRAHLADTRQPCRAELRLRRPDGDWAEVLSCGVLVERAPDGTPLRMAGIHIDMTEQVQMQAMLRHAARTDGLTQLPNRAAVFDQVQQAVDRAARQPGFGFAVLFMDFDRFKQTNDTLGHAAGDELLRQIAQRLRQALRAGDAVAQGAGLPETGAGAGTPALVQTAGRIGGDEFVVVLEGVSGREVACAVARRLLAVLAAPYTIGSSVVHSTASIGIVTSEQAANDAHTVMRDADTAMYEAKRTGRGRYVVFDPAMHERLARSVATEADLRLALQRNELFVVYQPVVDLQRGGPCGVEALVRWRHPQRGLVSPLEFIAVAEESGLIVALGAHVLRTACQQLAAWQRSLGAQAPASVAVNLSAVQLRQPSLVAEVQRCVAEAGIAPGALQLEVTESLAAQDETARARLREIKALGVRIALDDFGTGYSSLACLHQLPVDTVKIDRSFVSHAETSDYHRVLIEATIRVARTLGMDTVAEGIETPSQAALLQRLDCGRGQGYLWSPPLAAEAVAPWLLQRPPQRAAA</sequence>
<evidence type="ECO:0000313" key="4">
    <source>
        <dbReference type="EMBL" id="GCL64835.1"/>
    </source>
</evidence>
<dbReference type="CDD" id="cd00130">
    <property type="entry name" value="PAS"/>
    <property type="match status" value="2"/>
</dbReference>
<dbReference type="InterPro" id="IPR043128">
    <property type="entry name" value="Rev_trsase/Diguanyl_cyclase"/>
</dbReference>
<dbReference type="AlphaFoldDB" id="A0A480AYQ7"/>
<dbReference type="PANTHER" id="PTHR44757">
    <property type="entry name" value="DIGUANYLATE CYCLASE DGCP"/>
    <property type="match status" value="1"/>
</dbReference>
<dbReference type="InterPro" id="IPR001610">
    <property type="entry name" value="PAC"/>
</dbReference>
<dbReference type="InterPro" id="IPR000700">
    <property type="entry name" value="PAS-assoc_C"/>
</dbReference>
<evidence type="ECO:0000259" key="3">
    <source>
        <dbReference type="PROSITE" id="PS50887"/>
    </source>
</evidence>
<dbReference type="NCBIfam" id="TIGR00229">
    <property type="entry name" value="sensory_box"/>
    <property type="match status" value="2"/>
</dbReference>
<dbReference type="SMART" id="SM00086">
    <property type="entry name" value="PAC"/>
    <property type="match status" value="2"/>
</dbReference>
<dbReference type="Pfam" id="PF08447">
    <property type="entry name" value="PAS_3"/>
    <property type="match status" value="1"/>
</dbReference>
<dbReference type="Pfam" id="PF00563">
    <property type="entry name" value="EAL"/>
    <property type="match status" value="1"/>
</dbReference>
<dbReference type="InterPro" id="IPR013655">
    <property type="entry name" value="PAS_fold_3"/>
</dbReference>
<dbReference type="PROSITE" id="PS50113">
    <property type="entry name" value="PAC"/>
    <property type="match status" value="2"/>
</dbReference>
<dbReference type="Gene3D" id="2.10.70.100">
    <property type="match status" value="1"/>
</dbReference>
<dbReference type="NCBIfam" id="TIGR00254">
    <property type="entry name" value="GGDEF"/>
    <property type="match status" value="2"/>
</dbReference>
<name>A0A480AYQ7_9BURK</name>
<organism evidence="4 5">
    <name type="scientific">Pseudaquabacterium pictum</name>
    <dbReference type="NCBI Taxonomy" id="2315236"/>
    <lineage>
        <taxon>Bacteria</taxon>
        <taxon>Pseudomonadati</taxon>
        <taxon>Pseudomonadota</taxon>
        <taxon>Betaproteobacteria</taxon>
        <taxon>Burkholderiales</taxon>
        <taxon>Sphaerotilaceae</taxon>
        <taxon>Pseudaquabacterium</taxon>
    </lineage>
</organism>
<evidence type="ECO:0000259" key="1">
    <source>
        <dbReference type="PROSITE" id="PS50113"/>
    </source>
</evidence>